<name>A0A0K8R3Z5_IXORI</name>
<dbReference type="AlphaFoldDB" id="A0A0K8R3Z5"/>
<evidence type="ECO:0000313" key="4">
    <source>
        <dbReference type="EMBL" id="JAA65199.1"/>
    </source>
</evidence>
<reference evidence="4" key="1">
    <citation type="submission" date="2012-12" db="EMBL/GenBank/DDBJ databases">
        <title>Identification and characterization of a phenylalanine ammonia-lyase gene family in Isatis indigotica Fort.</title>
        <authorList>
            <person name="Liu Q."/>
            <person name="Chen J."/>
            <person name="Zhou X."/>
            <person name="Di P."/>
            <person name="Xiao Y."/>
            <person name="Xuan H."/>
            <person name="Zhang L."/>
            <person name="Chen W."/>
        </authorList>
    </citation>
    <scope>NUCLEOTIDE SEQUENCE</scope>
    <source>
        <tissue evidence="4">Salivary gland</tissue>
    </source>
</reference>
<dbReference type="GO" id="GO:0006508">
    <property type="term" value="P:proteolysis"/>
    <property type="evidence" value="ECO:0007669"/>
    <property type="project" value="UniProtKB-KW"/>
</dbReference>
<keyword evidence="4" id="KW-0645">Protease</keyword>
<dbReference type="Gene3D" id="2.40.10.10">
    <property type="entry name" value="Trypsin-like serine proteases"/>
    <property type="match status" value="2"/>
</dbReference>
<dbReference type="PRINTS" id="PR00722">
    <property type="entry name" value="CHYMOTRYPSIN"/>
</dbReference>
<feature type="domain" description="Peptidase S1" evidence="3">
    <location>
        <begin position="1"/>
        <end position="116"/>
    </location>
</feature>
<dbReference type="InterPro" id="IPR001314">
    <property type="entry name" value="Peptidase_S1A"/>
</dbReference>
<dbReference type="InterPro" id="IPR009003">
    <property type="entry name" value="Peptidase_S1_PA"/>
</dbReference>
<sequence>RKVKEVIVHNRFNLKTLSNDIALVKLRNPFYIEESEGHIGAICIPKKMFTIMNKVTVTGWGKISATGPSMADMHAAVVPVKEDLICRRKNKGYNPKSMFCAGTSGEESCEGDSGSA</sequence>
<protein>
    <submittedName>
        <fullName evidence="4">Putative serine protease</fullName>
    </submittedName>
</protein>
<dbReference type="InterPro" id="IPR001254">
    <property type="entry name" value="Trypsin_dom"/>
</dbReference>
<dbReference type="SMART" id="SM00020">
    <property type="entry name" value="Tryp_SPc"/>
    <property type="match status" value="1"/>
</dbReference>
<dbReference type="PROSITE" id="PS50240">
    <property type="entry name" value="TRYPSIN_DOM"/>
    <property type="match status" value="1"/>
</dbReference>
<dbReference type="InterPro" id="IPR051487">
    <property type="entry name" value="Ser/Thr_Proteases_Immune/Dev"/>
</dbReference>
<feature type="non-terminal residue" evidence="4">
    <location>
        <position position="1"/>
    </location>
</feature>
<keyword evidence="1" id="KW-1015">Disulfide bond</keyword>
<dbReference type="Pfam" id="PF00089">
    <property type="entry name" value="Trypsin"/>
    <property type="match status" value="1"/>
</dbReference>
<dbReference type="InterPro" id="IPR043504">
    <property type="entry name" value="Peptidase_S1_PA_chymotrypsin"/>
</dbReference>
<evidence type="ECO:0000256" key="2">
    <source>
        <dbReference type="ARBA" id="ARBA00024195"/>
    </source>
</evidence>
<comment type="similarity">
    <text evidence="2">Belongs to the peptidase S1 family. CLIP subfamily.</text>
</comment>
<accession>A0A0K8R3Z5</accession>
<dbReference type="EMBL" id="GADI01008609">
    <property type="protein sequence ID" value="JAA65199.1"/>
    <property type="molecule type" value="mRNA"/>
</dbReference>
<keyword evidence="4" id="KW-0378">Hydrolase</keyword>
<feature type="non-terminal residue" evidence="4">
    <location>
        <position position="116"/>
    </location>
</feature>
<organism evidence="4">
    <name type="scientific">Ixodes ricinus</name>
    <name type="common">Common tick</name>
    <name type="synonym">Acarus ricinus</name>
    <dbReference type="NCBI Taxonomy" id="34613"/>
    <lineage>
        <taxon>Eukaryota</taxon>
        <taxon>Metazoa</taxon>
        <taxon>Ecdysozoa</taxon>
        <taxon>Arthropoda</taxon>
        <taxon>Chelicerata</taxon>
        <taxon>Arachnida</taxon>
        <taxon>Acari</taxon>
        <taxon>Parasitiformes</taxon>
        <taxon>Ixodida</taxon>
        <taxon>Ixodoidea</taxon>
        <taxon>Ixodidae</taxon>
        <taxon>Ixodinae</taxon>
        <taxon>Ixodes</taxon>
    </lineage>
</organism>
<dbReference type="SUPFAM" id="SSF50494">
    <property type="entry name" value="Trypsin-like serine proteases"/>
    <property type="match status" value="1"/>
</dbReference>
<evidence type="ECO:0000259" key="3">
    <source>
        <dbReference type="PROSITE" id="PS50240"/>
    </source>
</evidence>
<dbReference type="PANTHER" id="PTHR24256">
    <property type="entry name" value="TRYPTASE-RELATED"/>
    <property type="match status" value="1"/>
</dbReference>
<evidence type="ECO:0000256" key="1">
    <source>
        <dbReference type="ARBA" id="ARBA00023157"/>
    </source>
</evidence>
<dbReference type="GO" id="GO:0004252">
    <property type="term" value="F:serine-type endopeptidase activity"/>
    <property type="evidence" value="ECO:0007669"/>
    <property type="project" value="InterPro"/>
</dbReference>
<proteinExistence type="evidence at transcript level"/>